<dbReference type="PANTHER" id="PTHR39209:SF2">
    <property type="entry name" value="CYTOPLASMIC PROTEIN"/>
    <property type="match status" value="1"/>
</dbReference>
<dbReference type="Proteomes" id="UP000027170">
    <property type="component" value="Unassembled WGS sequence"/>
</dbReference>
<evidence type="ECO:0000259" key="1">
    <source>
        <dbReference type="SMART" id="SM00873"/>
    </source>
</evidence>
<evidence type="ECO:0000313" key="3">
    <source>
        <dbReference type="Proteomes" id="UP000027170"/>
    </source>
</evidence>
<dbReference type="RefSeq" id="WP_037405214.1">
    <property type="nucleotide sequence ID" value="NZ_JFZV01000001.1"/>
</dbReference>
<dbReference type="GO" id="GO:0003723">
    <property type="term" value="F:RNA binding"/>
    <property type="evidence" value="ECO:0007669"/>
    <property type="project" value="InterPro"/>
</dbReference>
<keyword evidence="3" id="KW-1185">Reference proteome</keyword>
<dbReference type="InterPro" id="IPR005146">
    <property type="entry name" value="B3/B4_tRNA-bd"/>
</dbReference>
<dbReference type="eggNOG" id="COG3382">
    <property type="taxonomic scope" value="Bacteria"/>
</dbReference>
<feature type="domain" description="B3/B4 tRNA-binding" evidence="1">
    <location>
        <begin position="62"/>
        <end position="211"/>
    </location>
</feature>
<organism evidence="2 3">
    <name type="scientific">Snodgrassella communis</name>
    <dbReference type="NCBI Taxonomy" id="2946699"/>
    <lineage>
        <taxon>Bacteria</taxon>
        <taxon>Pseudomonadati</taxon>
        <taxon>Pseudomonadota</taxon>
        <taxon>Betaproteobacteria</taxon>
        <taxon>Neisseriales</taxon>
        <taxon>Neisseriaceae</taxon>
        <taxon>Snodgrassella</taxon>
    </lineage>
</organism>
<dbReference type="EMBL" id="JFZV01000001">
    <property type="protein sequence ID" value="KDN15953.1"/>
    <property type="molecule type" value="Genomic_DNA"/>
</dbReference>
<reference evidence="2 3" key="1">
    <citation type="submission" date="2014-03" db="EMBL/GenBank/DDBJ databases">
        <title>The genomes of two eusocial bee gut symbionts.</title>
        <authorList>
            <person name="Kwong W.K."/>
            <person name="Engel P."/>
            <person name="Koch H."/>
            <person name="Moran N.A."/>
        </authorList>
    </citation>
    <scope>NUCLEOTIDE SEQUENCE [LARGE SCALE GENOMIC DNA]</scope>
    <source>
        <strain evidence="3">wkB29</strain>
    </source>
</reference>
<dbReference type="AlphaFoldDB" id="A0A066TVB2"/>
<dbReference type="Pfam" id="PF03483">
    <property type="entry name" value="B3_4"/>
    <property type="match status" value="1"/>
</dbReference>
<dbReference type="PANTHER" id="PTHR39209">
    <property type="match status" value="1"/>
</dbReference>
<dbReference type="InterPro" id="IPR020825">
    <property type="entry name" value="Phe-tRNA_synthase-like_B3/B4"/>
</dbReference>
<protein>
    <recommendedName>
        <fullName evidence="1">B3/B4 tRNA-binding domain-containing protein</fullName>
    </recommendedName>
</protein>
<sequence length="233" mass="26162">MSKIFSVNPDIWQILPELEIGLVYGYRHHSIDKIPVDLLTKANQQALKWVIEDPISANPVIKSWRDTFQKFKTKKGAHCAVENLLKRAKQGKAVKPINGLVDVYNSVSLEMAFPIGGFDLDKVHGNLTLLVAKQSEDFWAIGESEAEKTLVGEIIYHDDASVLTRCLNWRDSTTTGLTATTQNVAFLIENNDPLRHVDFLATINLLQKRLADFLDIKTTSNVVNQKQDSCELS</sequence>
<evidence type="ECO:0000313" key="2">
    <source>
        <dbReference type="EMBL" id="KDN15953.1"/>
    </source>
</evidence>
<dbReference type="SMART" id="SM00873">
    <property type="entry name" value="B3_4"/>
    <property type="match status" value="1"/>
</dbReference>
<comment type="caution">
    <text evidence="2">The sequence shown here is derived from an EMBL/GenBank/DDBJ whole genome shotgun (WGS) entry which is preliminary data.</text>
</comment>
<dbReference type="SUPFAM" id="SSF56037">
    <property type="entry name" value="PheT/TilS domain"/>
    <property type="match status" value="1"/>
</dbReference>
<dbReference type="Gene3D" id="3.50.40.10">
    <property type="entry name" value="Phenylalanyl-trna Synthetase, Chain B, domain 3"/>
    <property type="match status" value="1"/>
</dbReference>
<name>A0A066TVB2_9NEIS</name>
<accession>A0A066TVB2</accession>
<dbReference type="GO" id="GO:0004826">
    <property type="term" value="F:phenylalanine-tRNA ligase activity"/>
    <property type="evidence" value="ECO:0007669"/>
    <property type="project" value="InterPro"/>
</dbReference>
<dbReference type="OrthoDB" id="276580at2"/>
<proteinExistence type="predicted"/>
<gene>
    <name evidence="2" type="ORF">SALWKB29_0372</name>
</gene>